<evidence type="ECO:0000256" key="1">
    <source>
        <dbReference type="SAM" id="MobiDB-lite"/>
    </source>
</evidence>
<sequence length="252" mass="26257">MSGPHKNYTVVFAGAESGACLTRGDDKACPLAARVDKSYTTCMAFFKLCHPYSPSRCEGTHPATNMEFSSRQSLSSPVGPYTPQPLIPTQAPALGLIQSSGSGFVLQDDPATSHSLDSIPGGMRRVHKDAGLAVLLNSTGALWLNGLFDSPVKAVKPPELAACLPESTCASAEGLSPSKTGGERAHGRISGPRKESTRGDSQGPQFLPSSCSSNANSTTSPSPGTLHIQCSCHPMPHHGHPSLDSGDDTLPH</sequence>
<feature type="compositionally biased region" description="Basic and acidic residues" evidence="1">
    <location>
        <begin position="181"/>
        <end position="198"/>
    </location>
</feature>
<reference evidence="2" key="1">
    <citation type="submission" date="2022-08" db="EMBL/GenBank/DDBJ databases">
        <title>Genome sequencing of akame (Lates japonicus).</title>
        <authorList>
            <person name="Hashiguchi Y."/>
            <person name="Takahashi H."/>
        </authorList>
    </citation>
    <scope>NUCLEOTIDE SEQUENCE</scope>
    <source>
        <strain evidence="2">Kochi</strain>
    </source>
</reference>
<dbReference type="AlphaFoldDB" id="A0AAD3MLD9"/>
<evidence type="ECO:0000313" key="2">
    <source>
        <dbReference type="EMBL" id="GLD55916.1"/>
    </source>
</evidence>
<gene>
    <name evidence="2" type="ORF">AKAME5_000833400</name>
</gene>
<dbReference type="Proteomes" id="UP001279410">
    <property type="component" value="Unassembled WGS sequence"/>
</dbReference>
<feature type="compositionally biased region" description="Low complexity" evidence="1">
    <location>
        <begin position="208"/>
        <end position="223"/>
    </location>
</feature>
<dbReference type="EMBL" id="BRZM01000022">
    <property type="protein sequence ID" value="GLD55916.1"/>
    <property type="molecule type" value="Genomic_DNA"/>
</dbReference>
<feature type="region of interest" description="Disordered" evidence="1">
    <location>
        <begin position="171"/>
        <end position="252"/>
    </location>
</feature>
<name>A0AAD3MLD9_LATJO</name>
<accession>A0AAD3MLD9</accession>
<comment type="caution">
    <text evidence="2">The sequence shown here is derived from an EMBL/GenBank/DDBJ whole genome shotgun (WGS) entry which is preliminary data.</text>
</comment>
<proteinExistence type="predicted"/>
<protein>
    <submittedName>
        <fullName evidence="2">Semaphorin-6D isoform X2</fullName>
    </submittedName>
</protein>
<organism evidence="2 3">
    <name type="scientific">Lates japonicus</name>
    <name type="common">Japanese lates</name>
    <dbReference type="NCBI Taxonomy" id="270547"/>
    <lineage>
        <taxon>Eukaryota</taxon>
        <taxon>Metazoa</taxon>
        <taxon>Chordata</taxon>
        <taxon>Craniata</taxon>
        <taxon>Vertebrata</taxon>
        <taxon>Euteleostomi</taxon>
        <taxon>Actinopterygii</taxon>
        <taxon>Neopterygii</taxon>
        <taxon>Teleostei</taxon>
        <taxon>Neoteleostei</taxon>
        <taxon>Acanthomorphata</taxon>
        <taxon>Carangaria</taxon>
        <taxon>Carangaria incertae sedis</taxon>
        <taxon>Centropomidae</taxon>
        <taxon>Lates</taxon>
    </lineage>
</organism>
<evidence type="ECO:0000313" key="3">
    <source>
        <dbReference type="Proteomes" id="UP001279410"/>
    </source>
</evidence>
<keyword evidence="3" id="KW-1185">Reference proteome</keyword>